<evidence type="ECO:0000313" key="2">
    <source>
        <dbReference type="Proteomes" id="UP000612899"/>
    </source>
</evidence>
<reference evidence="1" key="1">
    <citation type="submission" date="2021-01" db="EMBL/GenBank/DDBJ databases">
        <title>Whole genome shotgun sequence of Rhizocola hellebori NBRC 109834.</title>
        <authorList>
            <person name="Komaki H."/>
            <person name="Tamura T."/>
        </authorList>
    </citation>
    <scope>NUCLEOTIDE SEQUENCE</scope>
    <source>
        <strain evidence="1">NBRC 109834</strain>
    </source>
</reference>
<name>A0A8J3QDR3_9ACTN</name>
<dbReference type="EMBL" id="BONY01000057">
    <property type="protein sequence ID" value="GIH08894.1"/>
    <property type="molecule type" value="Genomic_DNA"/>
</dbReference>
<accession>A0A8J3QDR3</accession>
<evidence type="ECO:0000313" key="1">
    <source>
        <dbReference type="EMBL" id="GIH08894.1"/>
    </source>
</evidence>
<gene>
    <name evidence="1" type="ORF">Rhe02_69610</name>
</gene>
<sequence>MSRIDELASICLTGRLRGFAARPTPDDVERAMGNEYLDVWDKKRRFLRRDYGIVEFHFFRDDAWRCRTVGIQLHRVQNSPHPPSGPELPLLGEGTGRVVWADLARAIQAANGSIPTADSVQGYLRYHFPQAGVEVFVEVPEDCPDDSDDVWSIVITYGDSGVMLAP</sequence>
<protein>
    <submittedName>
        <fullName evidence="1">Uncharacterized protein</fullName>
    </submittedName>
</protein>
<dbReference type="Proteomes" id="UP000612899">
    <property type="component" value="Unassembled WGS sequence"/>
</dbReference>
<organism evidence="1 2">
    <name type="scientific">Rhizocola hellebori</name>
    <dbReference type="NCBI Taxonomy" id="1392758"/>
    <lineage>
        <taxon>Bacteria</taxon>
        <taxon>Bacillati</taxon>
        <taxon>Actinomycetota</taxon>
        <taxon>Actinomycetes</taxon>
        <taxon>Micromonosporales</taxon>
        <taxon>Micromonosporaceae</taxon>
        <taxon>Rhizocola</taxon>
    </lineage>
</organism>
<dbReference type="AlphaFoldDB" id="A0A8J3QDR3"/>
<proteinExistence type="predicted"/>
<keyword evidence="2" id="KW-1185">Reference proteome</keyword>
<comment type="caution">
    <text evidence="1">The sequence shown here is derived from an EMBL/GenBank/DDBJ whole genome shotgun (WGS) entry which is preliminary data.</text>
</comment>